<dbReference type="Proteomes" id="UP000027604">
    <property type="component" value="Chromosome I"/>
</dbReference>
<dbReference type="KEGG" id="jag:GJA_4636"/>
<sequence length="128" mass="13300">MTAGITAPLATTLVVGGRASQRETAIGAALLSGVASAAILEGLSDGNSTLADLPPGVAPQILRIAPGCLCCAGNLVLRVTLNRLLRHPPEQLFISLANATHLEQLRAWLLAPPYDAYLRLEPDLAVQA</sequence>
<dbReference type="AlphaFoldDB" id="W0VCZ0"/>
<dbReference type="PATRIC" id="fig|1349767.4.peg.1269"/>
<accession>W0VCZ0</accession>
<dbReference type="STRING" id="1349767.GJA_4636"/>
<proteinExistence type="predicted"/>
<reference evidence="1 2" key="1">
    <citation type="journal article" date="2015" name="Genome Announc.">
        <title>Genome Sequence of Mushroom Soft-Rot Pathogen Janthinobacterium agaricidamnosum.</title>
        <authorList>
            <person name="Graupner K."/>
            <person name="Lackner G."/>
            <person name="Hertweck C."/>
        </authorList>
    </citation>
    <scope>NUCLEOTIDE SEQUENCE [LARGE SCALE GENOMIC DNA]</scope>
    <source>
        <strain evidence="2">NBRC 102515 / DSM 9628</strain>
    </source>
</reference>
<evidence type="ECO:0000313" key="1">
    <source>
        <dbReference type="EMBL" id="CDG85243.1"/>
    </source>
</evidence>
<organism evidence="1 2">
    <name type="scientific">Janthinobacterium agaricidamnosum NBRC 102515 = DSM 9628</name>
    <dbReference type="NCBI Taxonomy" id="1349767"/>
    <lineage>
        <taxon>Bacteria</taxon>
        <taxon>Pseudomonadati</taxon>
        <taxon>Pseudomonadota</taxon>
        <taxon>Betaproteobacteria</taxon>
        <taxon>Burkholderiales</taxon>
        <taxon>Oxalobacteraceae</taxon>
        <taxon>Janthinobacterium</taxon>
    </lineage>
</organism>
<gene>
    <name evidence="1" type="ORF">GJA_4636</name>
</gene>
<protein>
    <recommendedName>
        <fullName evidence="3">GTPase</fullName>
    </recommendedName>
</protein>
<dbReference type="HOGENOM" id="CLU_2000006_0_0_4"/>
<dbReference type="RefSeq" id="WP_038496396.1">
    <property type="nucleotide sequence ID" value="NZ_BCTH01000022.1"/>
</dbReference>
<evidence type="ECO:0008006" key="3">
    <source>
        <dbReference type="Google" id="ProtNLM"/>
    </source>
</evidence>
<dbReference type="EMBL" id="HG322949">
    <property type="protein sequence ID" value="CDG85243.1"/>
    <property type="molecule type" value="Genomic_DNA"/>
</dbReference>
<evidence type="ECO:0000313" key="2">
    <source>
        <dbReference type="Proteomes" id="UP000027604"/>
    </source>
</evidence>
<dbReference type="OrthoDB" id="8758211at2"/>
<name>W0VCZ0_9BURK</name>
<keyword evidence="2" id="KW-1185">Reference proteome</keyword>
<dbReference type="eggNOG" id="COG0523">
    <property type="taxonomic scope" value="Bacteria"/>
</dbReference>